<sequence>MMPAVPEERLERGGWSLVEESTETLVRLPAARALGYTRLYEDAALRARIREAAGIDRRWRFFFATRLTFAPPLPAGVGPALLLPTVTAEVRRTFADDLRERGFRGVERGRTEQVRVRSGGRARLQSFRARLPLDVDGRSAAVPVEGWIGVWAADGEFRVAGGAYPTDLPELGAALGVEAGPAASACRAELFELLRAVS</sequence>
<keyword evidence="2" id="KW-1185">Reference proteome</keyword>
<reference evidence="1 2" key="1">
    <citation type="journal article" date="2019" name="Int. J. Syst. Evol. Microbiol.">
        <title>The Global Catalogue of Microorganisms (GCM) 10K type strain sequencing project: providing services to taxonomists for standard genome sequencing and annotation.</title>
        <authorList>
            <consortium name="The Broad Institute Genomics Platform"/>
            <consortium name="The Broad Institute Genome Sequencing Center for Infectious Disease"/>
            <person name="Wu L."/>
            <person name="Ma J."/>
        </authorList>
    </citation>
    <scope>NUCLEOTIDE SEQUENCE [LARGE SCALE GENOMIC DNA]</scope>
    <source>
        <strain evidence="1 2">PSR21</strain>
    </source>
</reference>
<dbReference type="InterPro" id="IPR045396">
    <property type="entry name" value="DUF6517"/>
</dbReference>
<dbReference type="Pfam" id="PF20127">
    <property type="entry name" value="DUF6517"/>
    <property type="match status" value="1"/>
</dbReference>
<comment type="caution">
    <text evidence="1">The sequence shown here is derived from an EMBL/GenBank/DDBJ whole genome shotgun (WGS) entry which is preliminary data.</text>
</comment>
<name>A0ABD6ABV9_9EURY</name>
<dbReference type="EMBL" id="JBHTBF010000002">
    <property type="protein sequence ID" value="MFC7317895.1"/>
    <property type="molecule type" value="Genomic_DNA"/>
</dbReference>
<evidence type="ECO:0000313" key="1">
    <source>
        <dbReference type="EMBL" id="MFC7317895.1"/>
    </source>
</evidence>
<dbReference type="RefSeq" id="WP_276302869.1">
    <property type="nucleotide sequence ID" value="NZ_CP119992.1"/>
</dbReference>
<protein>
    <submittedName>
        <fullName evidence="1">Uncharacterized protein</fullName>
    </submittedName>
</protein>
<gene>
    <name evidence="1" type="ORF">ACFQPE_14000</name>
</gene>
<evidence type="ECO:0000313" key="2">
    <source>
        <dbReference type="Proteomes" id="UP001596547"/>
    </source>
</evidence>
<dbReference type="Proteomes" id="UP001596547">
    <property type="component" value="Unassembled WGS sequence"/>
</dbReference>
<proteinExistence type="predicted"/>
<organism evidence="1 2">
    <name type="scientific">Halomarina halobia</name>
    <dbReference type="NCBI Taxonomy" id="3033386"/>
    <lineage>
        <taxon>Archaea</taxon>
        <taxon>Methanobacteriati</taxon>
        <taxon>Methanobacteriota</taxon>
        <taxon>Stenosarchaea group</taxon>
        <taxon>Halobacteria</taxon>
        <taxon>Halobacteriales</taxon>
        <taxon>Natronomonadaceae</taxon>
        <taxon>Halomarina</taxon>
    </lineage>
</organism>
<accession>A0ABD6ABV9</accession>
<dbReference type="GeneID" id="79315422"/>
<dbReference type="AlphaFoldDB" id="A0ABD6ABV9"/>